<gene>
    <name evidence="7" type="ORF">C8Z91_10715</name>
</gene>
<dbReference type="NCBIfam" id="TIGR00765">
    <property type="entry name" value="yihY_not_rbn"/>
    <property type="match status" value="1"/>
</dbReference>
<feature type="transmembrane region" description="Helical" evidence="6">
    <location>
        <begin position="26"/>
        <end position="47"/>
    </location>
</feature>
<comment type="caution">
    <text evidence="7">The sequence shown here is derived from an EMBL/GenBank/DDBJ whole genome shotgun (WGS) entry which is preliminary data.</text>
</comment>
<dbReference type="Proteomes" id="UP000244184">
    <property type="component" value="Unassembled WGS sequence"/>
</dbReference>
<keyword evidence="3 6" id="KW-0812">Transmembrane</keyword>
<dbReference type="PANTHER" id="PTHR30213:SF0">
    <property type="entry name" value="UPF0761 MEMBRANE PROTEIN YIHY"/>
    <property type="match status" value="1"/>
</dbReference>
<dbReference type="Pfam" id="PF03631">
    <property type="entry name" value="Virul_fac_BrkB"/>
    <property type="match status" value="1"/>
</dbReference>
<evidence type="ECO:0000256" key="1">
    <source>
        <dbReference type="ARBA" id="ARBA00004651"/>
    </source>
</evidence>
<keyword evidence="5 6" id="KW-0472">Membrane</keyword>
<feature type="transmembrane region" description="Helical" evidence="6">
    <location>
        <begin position="237"/>
        <end position="259"/>
    </location>
</feature>
<organism evidence="7 8">
    <name type="scientific">Paenibacillus elgii</name>
    <dbReference type="NCBI Taxonomy" id="189691"/>
    <lineage>
        <taxon>Bacteria</taxon>
        <taxon>Bacillati</taxon>
        <taxon>Bacillota</taxon>
        <taxon>Bacilli</taxon>
        <taxon>Bacillales</taxon>
        <taxon>Paenibacillaceae</taxon>
        <taxon>Paenibacillus</taxon>
    </lineage>
</organism>
<evidence type="ECO:0000313" key="7">
    <source>
        <dbReference type="EMBL" id="PUA39200.1"/>
    </source>
</evidence>
<dbReference type="GO" id="GO:0005886">
    <property type="term" value="C:plasma membrane"/>
    <property type="evidence" value="ECO:0007669"/>
    <property type="project" value="UniProtKB-SubCell"/>
</dbReference>
<dbReference type="PIRSF" id="PIRSF035875">
    <property type="entry name" value="RNase_BN"/>
    <property type="match status" value="1"/>
</dbReference>
<protein>
    <submittedName>
        <fullName evidence="7">Ribonuclease</fullName>
    </submittedName>
</protein>
<evidence type="ECO:0000256" key="4">
    <source>
        <dbReference type="ARBA" id="ARBA00022989"/>
    </source>
</evidence>
<comment type="subcellular location">
    <subcellularLocation>
        <location evidence="1">Cell membrane</location>
        <topology evidence="1">Multi-pass membrane protein</topology>
    </subcellularLocation>
</comment>
<dbReference type="EMBL" id="PYHP01000029">
    <property type="protein sequence ID" value="PUA39200.1"/>
    <property type="molecule type" value="Genomic_DNA"/>
</dbReference>
<keyword evidence="4 6" id="KW-1133">Transmembrane helix</keyword>
<proteinExistence type="predicted"/>
<feature type="transmembrane region" description="Helical" evidence="6">
    <location>
        <begin position="127"/>
        <end position="152"/>
    </location>
</feature>
<sequence length="290" mass="32307">MGVAAFLQQLYCRFQGDEVPALGAQLTYYLILAFFPFLIFVIAFLSFTDITAAEAIDSMARIMPELSSRAVADAYEEIQRSRSGSVLSIGLLAALWSASNGISAVIKALNKAYDEEESRPFWKVKGIAVLFTFVLAVVILFTLVLLIFGRIIGLALYNIVHFPGNFDLLWNFAQYAIPLATIAVVFVLLYRFTPNLRLTFREVLPGALFATVGWVTASLLFSYYVNHFGSYTKTYGSIGGIIVLLTWLYLSSIVLILGGEINATLHFERHGKRKPACKPFGFPLRSDRRN</sequence>
<name>A0A2T6G4W7_9BACL</name>
<dbReference type="InterPro" id="IPR017039">
    <property type="entry name" value="Virul_fac_BrkB"/>
</dbReference>
<feature type="transmembrane region" description="Helical" evidence="6">
    <location>
        <begin position="172"/>
        <end position="192"/>
    </location>
</feature>
<reference evidence="7 8" key="1">
    <citation type="submission" date="2018-03" db="EMBL/GenBank/DDBJ databases">
        <title>Genome sequence of Paenibacillus elgii strain AC13 an antimicrobial compound producing bacteria.</title>
        <authorList>
            <person name="Kurokawa A.S."/>
            <person name="Araujo J.F."/>
            <person name="Costa R.A."/>
            <person name="Ortega D.B."/>
            <person name="Pires A.S."/>
            <person name="Pappas G.J.Jr."/>
            <person name="Franco O.L."/>
            <person name="Barreto C."/>
            <person name="Magalhaes B.S."/>
            <person name="Kruger R.H."/>
        </authorList>
    </citation>
    <scope>NUCLEOTIDE SEQUENCE [LARGE SCALE GENOMIC DNA]</scope>
    <source>
        <strain evidence="7 8">AC13</strain>
    </source>
</reference>
<evidence type="ECO:0000313" key="8">
    <source>
        <dbReference type="Proteomes" id="UP000244184"/>
    </source>
</evidence>
<accession>A0A2T6G4W7</accession>
<feature type="transmembrane region" description="Helical" evidence="6">
    <location>
        <begin position="204"/>
        <end position="225"/>
    </location>
</feature>
<evidence type="ECO:0000256" key="6">
    <source>
        <dbReference type="SAM" id="Phobius"/>
    </source>
</evidence>
<dbReference type="PANTHER" id="PTHR30213">
    <property type="entry name" value="INNER MEMBRANE PROTEIN YHJD"/>
    <property type="match status" value="1"/>
</dbReference>
<feature type="transmembrane region" description="Helical" evidence="6">
    <location>
        <begin position="86"/>
        <end position="106"/>
    </location>
</feature>
<evidence type="ECO:0000256" key="3">
    <source>
        <dbReference type="ARBA" id="ARBA00022692"/>
    </source>
</evidence>
<dbReference type="AlphaFoldDB" id="A0A2T6G4W7"/>
<evidence type="ECO:0000256" key="5">
    <source>
        <dbReference type="ARBA" id="ARBA00023136"/>
    </source>
</evidence>
<evidence type="ECO:0000256" key="2">
    <source>
        <dbReference type="ARBA" id="ARBA00022475"/>
    </source>
</evidence>
<keyword evidence="2" id="KW-1003">Cell membrane</keyword>